<evidence type="ECO:0000256" key="13">
    <source>
        <dbReference type="SAM" id="MobiDB-lite"/>
    </source>
</evidence>
<dbReference type="Gene3D" id="1.10.1670.10">
    <property type="entry name" value="Helix-hairpin-Helix base-excision DNA repair enzymes (C-terminal)"/>
    <property type="match status" value="1"/>
</dbReference>
<dbReference type="InterPro" id="IPR004036">
    <property type="entry name" value="Endonuclease-III-like_CS2"/>
</dbReference>
<dbReference type="Pfam" id="PF00633">
    <property type="entry name" value="HHH"/>
    <property type="match status" value="1"/>
</dbReference>
<feature type="region of interest" description="Disordered" evidence="13">
    <location>
        <begin position="272"/>
        <end position="304"/>
    </location>
</feature>
<evidence type="ECO:0000256" key="6">
    <source>
        <dbReference type="ARBA" id="ARBA00022723"/>
    </source>
</evidence>
<evidence type="ECO:0000256" key="1">
    <source>
        <dbReference type="ARBA" id="ARBA00000843"/>
    </source>
</evidence>
<evidence type="ECO:0000256" key="2">
    <source>
        <dbReference type="ARBA" id="ARBA00001966"/>
    </source>
</evidence>
<dbReference type="InterPro" id="IPR011257">
    <property type="entry name" value="DNA_glycosylase"/>
</dbReference>
<dbReference type="Gene3D" id="1.10.340.30">
    <property type="entry name" value="Hypothetical protein, domain 2"/>
    <property type="match status" value="1"/>
</dbReference>
<dbReference type="InterPro" id="IPR003265">
    <property type="entry name" value="HhH-GPD_domain"/>
</dbReference>
<comment type="cofactor">
    <cofactor evidence="2">
        <name>[4Fe-4S] cluster</name>
        <dbReference type="ChEBI" id="CHEBI:49883"/>
    </cofactor>
</comment>
<dbReference type="InterPro" id="IPR000445">
    <property type="entry name" value="HhH_motif"/>
</dbReference>
<accession>A0ABV3Y4X4</accession>
<feature type="domain" description="HhH-GPD" evidence="14">
    <location>
        <begin position="40"/>
        <end position="186"/>
    </location>
</feature>
<evidence type="ECO:0000256" key="9">
    <source>
        <dbReference type="ARBA" id="ARBA00023004"/>
    </source>
</evidence>
<evidence type="ECO:0000313" key="15">
    <source>
        <dbReference type="EMBL" id="MEX6430209.1"/>
    </source>
</evidence>
<dbReference type="SUPFAM" id="SSF48150">
    <property type="entry name" value="DNA-glycosylase"/>
    <property type="match status" value="1"/>
</dbReference>
<keyword evidence="8" id="KW-0378">Hydrolase</keyword>
<dbReference type="PROSITE" id="PS01155">
    <property type="entry name" value="ENDONUCLEASE_III_2"/>
    <property type="match status" value="1"/>
</dbReference>
<dbReference type="InterPro" id="IPR023170">
    <property type="entry name" value="HhH_base_excis_C"/>
</dbReference>
<dbReference type="Pfam" id="PF00730">
    <property type="entry name" value="HhH-GPD"/>
    <property type="match status" value="1"/>
</dbReference>
<evidence type="ECO:0000256" key="10">
    <source>
        <dbReference type="ARBA" id="ARBA00023014"/>
    </source>
</evidence>
<dbReference type="PANTHER" id="PTHR42944:SF1">
    <property type="entry name" value="ADENINE DNA GLYCOSYLASE"/>
    <property type="match status" value="1"/>
</dbReference>
<reference evidence="15 16" key="1">
    <citation type="submission" date="2024-07" db="EMBL/GenBank/DDBJ databases">
        <title>Draft Genome Sequence of Ferrimicrobium acidiphilum Strain YE2023, Isolated from a Pulp of Bioleach Reactor.</title>
        <authorList>
            <person name="Elkina Y.A."/>
            <person name="Bulaeva A.G."/>
            <person name="Beletsky A.V."/>
            <person name="Mardanov A.V."/>
        </authorList>
    </citation>
    <scope>NUCLEOTIDE SEQUENCE [LARGE SCALE GENOMIC DNA]</scope>
    <source>
        <strain evidence="15 16">YE2023</strain>
    </source>
</reference>
<sequence>MTDRTLRLQEILLEWGTTHRRQLPWRENRHPYHILVAETMLTQTQVGRVTRYYQDFLSRFPTPFVLAESSAPEVLESWVGLGYNRRALRLRQCAQVLVEEHDGLVPDVQETLRSLPGVGAYTANAILAQAFNKDVSAVDTNARRVLVRAFVGQPMTQVALQIRADSLVPHGRSWEWTQAIFDLGALICRVKPSCDRCPLAADCLFDGHGLDPYIPPRRQSTFAGSRRQYRGQIVRALAQGVQDKEELRRHTGLDADSFNSIYQELKNEGFFGTTETAPPGASNPSTSTLGGCTGTSHGTQHHMDSAAINYTEVYSVED</sequence>
<evidence type="ECO:0000256" key="7">
    <source>
        <dbReference type="ARBA" id="ARBA00022763"/>
    </source>
</evidence>
<comment type="catalytic activity">
    <reaction evidence="1">
        <text>Hydrolyzes free adenine bases from 7,8-dihydro-8-oxoguanine:adenine mismatched double-stranded DNA, leaving an apurinic site.</text>
        <dbReference type="EC" id="3.2.2.31"/>
    </reaction>
</comment>
<gene>
    <name evidence="15" type="ORF">AB6A68_10250</name>
</gene>
<evidence type="ECO:0000256" key="4">
    <source>
        <dbReference type="ARBA" id="ARBA00012045"/>
    </source>
</evidence>
<evidence type="ECO:0000256" key="11">
    <source>
        <dbReference type="ARBA" id="ARBA00023204"/>
    </source>
</evidence>
<dbReference type="EMBL" id="JBFSHR010000040">
    <property type="protein sequence ID" value="MEX6430209.1"/>
    <property type="molecule type" value="Genomic_DNA"/>
</dbReference>
<comment type="caution">
    <text evidence="15">The sequence shown here is derived from an EMBL/GenBank/DDBJ whole genome shotgun (WGS) entry which is preliminary data.</text>
</comment>
<evidence type="ECO:0000256" key="8">
    <source>
        <dbReference type="ARBA" id="ARBA00022801"/>
    </source>
</evidence>
<keyword evidence="10" id="KW-0411">Iron-sulfur</keyword>
<dbReference type="InterPro" id="IPR044298">
    <property type="entry name" value="MIG/MutY"/>
</dbReference>
<proteinExistence type="inferred from homology"/>
<evidence type="ECO:0000256" key="3">
    <source>
        <dbReference type="ARBA" id="ARBA00008343"/>
    </source>
</evidence>
<dbReference type="Proteomes" id="UP001560267">
    <property type="component" value="Unassembled WGS sequence"/>
</dbReference>
<dbReference type="SMART" id="SM00478">
    <property type="entry name" value="ENDO3c"/>
    <property type="match status" value="1"/>
</dbReference>
<organism evidence="15 16">
    <name type="scientific">Ferrimicrobium acidiphilum</name>
    <dbReference type="NCBI Taxonomy" id="121039"/>
    <lineage>
        <taxon>Bacteria</taxon>
        <taxon>Bacillati</taxon>
        <taxon>Actinomycetota</taxon>
        <taxon>Acidimicrobiia</taxon>
        <taxon>Acidimicrobiales</taxon>
        <taxon>Acidimicrobiaceae</taxon>
        <taxon>Ferrimicrobium</taxon>
    </lineage>
</organism>
<evidence type="ECO:0000313" key="16">
    <source>
        <dbReference type="Proteomes" id="UP001560267"/>
    </source>
</evidence>
<dbReference type="RefSeq" id="WP_298382154.1">
    <property type="nucleotide sequence ID" value="NZ_JBFSHR010000040.1"/>
</dbReference>
<name>A0ABV3Y4X4_9ACTN</name>
<comment type="similarity">
    <text evidence="3">Belongs to the Nth/MutY family.</text>
</comment>
<evidence type="ECO:0000259" key="14">
    <source>
        <dbReference type="SMART" id="SM00478"/>
    </source>
</evidence>
<keyword evidence="11" id="KW-0234">DNA repair</keyword>
<keyword evidence="12" id="KW-0326">Glycosidase</keyword>
<protein>
    <recommendedName>
        <fullName evidence="5">Adenine DNA glycosylase</fullName>
        <ecNumber evidence="4">3.2.2.31</ecNumber>
    </recommendedName>
</protein>
<feature type="compositionally biased region" description="Low complexity" evidence="13">
    <location>
        <begin position="285"/>
        <end position="298"/>
    </location>
</feature>
<keyword evidence="16" id="KW-1185">Reference proteome</keyword>
<evidence type="ECO:0000256" key="5">
    <source>
        <dbReference type="ARBA" id="ARBA00022023"/>
    </source>
</evidence>
<dbReference type="PANTHER" id="PTHR42944">
    <property type="entry name" value="ADENINE DNA GLYCOSYLASE"/>
    <property type="match status" value="1"/>
</dbReference>
<keyword evidence="9" id="KW-0408">Iron</keyword>
<keyword evidence="6" id="KW-0479">Metal-binding</keyword>
<dbReference type="CDD" id="cd00056">
    <property type="entry name" value="ENDO3c"/>
    <property type="match status" value="1"/>
</dbReference>
<dbReference type="EC" id="3.2.2.31" evidence="4"/>
<keyword evidence="7" id="KW-0227">DNA damage</keyword>
<evidence type="ECO:0000256" key="12">
    <source>
        <dbReference type="ARBA" id="ARBA00023295"/>
    </source>
</evidence>